<organism evidence="1 2">
    <name type="scientific">Streptomyces pratisoli</name>
    <dbReference type="NCBI Taxonomy" id="3139917"/>
    <lineage>
        <taxon>Bacteria</taxon>
        <taxon>Bacillati</taxon>
        <taxon>Actinomycetota</taxon>
        <taxon>Actinomycetes</taxon>
        <taxon>Kitasatosporales</taxon>
        <taxon>Streptomycetaceae</taxon>
        <taxon>Streptomyces</taxon>
    </lineage>
</organism>
<comment type="caution">
    <text evidence="1">The sequence shown here is derived from an EMBL/GenBank/DDBJ whole genome shotgun (WGS) entry which is preliminary data.</text>
</comment>
<protein>
    <submittedName>
        <fullName evidence="1">Uncharacterized protein</fullName>
    </submittedName>
</protein>
<name>A0ACC6QDF9_9ACTN</name>
<evidence type="ECO:0000313" key="1">
    <source>
        <dbReference type="EMBL" id="MEJ8656279.1"/>
    </source>
</evidence>
<keyword evidence="2" id="KW-1185">Reference proteome</keyword>
<proteinExistence type="predicted"/>
<dbReference type="Proteomes" id="UP001375539">
    <property type="component" value="Unassembled WGS sequence"/>
</dbReference>
<evidence type="ECO:0000313" key="2">
    <source>
        <dbReference type="Proteomes" id="UP001375539"/>
    </source>
</evidence>
<dbReference type="EMBL" id="JBBKAI010000002">
    <property type="protein sequence ID" value="MEJ8656279.1"/>
    <property type="molecule type" value="Genomic_DNA"/>
</dbReference>
<accession>A0ACC6QDF9</accession>
<gene>
    <name evidence="1" type="ORF">WKI58_07030</name>
</gene>
<sequence length="136" mass="14987">MEPEIAALASAAGTTIVTLMATDAWQRTREGITSLWRRFHPERVEAVAAELDAAHDDLLASHTTGDPDTERELAAEWQGRIRRLLTVRPEVAEELRTLLDELDPRAATAPAVAQQATASGHARIYQAGRDQHVTER</sequence>
<reference evidence="1" key="1">
    <citation type="submission" date="2024-03" db="EMBL/GenBank/DDBJ databases">
        <title>Novel Streptomyces species of biotechnological and ecological value are a feature of Machair soil.</title>
        <authorList>
            <person name="Prole J.R."/>
            <person name="Goodfellow M."/>
            <person name="Allenby N."/>
            <person name="Ward A.C."/>
        </authorList>
    </citation>
    <scope>NUCLEOTIDE SEQUENCE</scope>
    <source>
        <strain evidence="1">MS1.AVA.4</strain>
    </source>
</reference>